<evidence type="ECO:0000256" key="5">
    <source>
        <dbReference type="ARBA" id="ARBA00022692"/>
    </source>
</evidence>
<evidence type="ECO:0000256" key="14">
    <source>
        <dbReference type="SAM" id="Coils"/>
    </source>
</evidence>
<evidence type="ECO:0000256" key="1">
    <source>
        <dbReference type="ARBA" id="ARBA00004606"/>
    </source>
</evidence>
<gene>
    <name evidence="17" type="ORF">H0235_006419</name>
</gene>
<keyword evidence="10" id="KW-1133">Transmembrane helix</keyword>
<keyword evidence="9" id="KW-0735">Signal-anchor</keyword>
<dbReference type="AlphaFoldDB" id="A0A834UC62"/>
<evidence type="ECO:0000256" key="15">
    <source>
        <dbReference type="SAM" id="MobiDB-lite"/>
    </source>
</evidence>
<keyword evidence="4" id="KW-0808">Transferase</keyword>
<evidence type="ECO:0000256" key="9">
    <source>
        <dbReference type="ARBA" id="ARBA00022968"/>
    </source>
</evidence>
<evidence type="ECO:0000256" key="4">
    <source>
        <dbReference type="ARBA" id="ARBA00022679"/>
    </source>
</evidence>
<evidence type="ECO:0000256" key="7">
    <source>
        <dbReference type="ARBA" id="ARBA00022771"/>
    </source>
</evidence>
<dbReference type="PANTHER" id="PTHR10811">
    <property type="entry name" value="FRINGE-RELATED"/>
    <property type="match status" value="1"/>
</dbReference>
<feature type="compositionally biased region" description="Gly residues" evidence="15">
    <location>
        <begin position="1"/>
        <end position="11"/>
    </location>
</feature>
<protein>
    <recommendedName>
        <fullName evidence="16">MYND-type domain-containing protein</fullName>
    </recommendedName>
</protein>
<evidence type="ECO:0000313" key="17">
    <source>
        <dbReference type="EMBL" id="KAF7430021.1"/>
    </source>
</evidence>
<dbReference type="GO" id="GO:0008270">
    <property type="term" value="F:zinc ion binding"/>
    <property type="evidence" value="ECO:0007669"/>
    <property type="project" value="UniProtKB-KW"/>
</dbReference>
<evidence type="ECO:0000256" key="2">
    <source>
        <dbReference type="ARBA" id="ARBA00008661"/>
    </source>
</evidence>
<evidence type="ECO:0000256" key="10">
    <source>
        <dbReference type="ARBA" id="ARBA00022989"/>
    </source>
</evidence>
<sequence>MHAMEGSGGNGKKVDAAEKTREEDSSRTSPKVPQNQQNGAALPEETAAASTTTADRLRSSSIKKEPLCDTDLETAGKALSSSDGSQQKERAPTRSLKSEVAESSRKRKSTDGQLSSNGNSAPKKFCLEQREQYISFVVGCEKLSADELAVRADQLRAEVQALDELARAKEMEWNEILSMRKLKEEAYLRVERRRQVLGFMEGNRQLGETLPPASLSLGPEWESSDSTTPVPKEKCSFESKEDVPEETSQDLPAYKKDKSSKASSHRQVTPPKQTGENGRKQTEAMSPENRQIGEGRQGTIVDVRSIIADYRLRHPEMVPRRGRRMRNSVNVGLGAGGAMVETGHNVDSRPSSTDSCKSNPNATDPNNSMSFKDVLVQFAKLSQQQGEPVKTPQNYPDVTLHPVAPSATPQTTQTQSTGSLLHGILTKSQSPRPTTFSPTLARLLTAPERERSTPTVTSIPQQSTATQHLLQAYQGSNPVSISDLLSSSKARTEITITPVVNTAVQSHSNNLIHVEDVEEEAAVIEDRETRISSGGRDTRDDRDSPPRCQGCHERAAQFVCAGCGNQWYCSRECQVAAWDEHSETGETTCTTKNESSQETKVMSLILNEQDMEEVMLPDNDGPRQCIAQSSYRAPSLFLQRAVESTRANILKLLSSKQLDEEVQDLFLAGIMLIHLILFSGTVLSTVYTTALDTKELVVIILSQKEGYHAAHADILQRSIKEQASVMEVEVPKIVLTHQLDVKGSWIVVPLFTYLSDNYSNVKWYFFCLENTVVKLSKLLNVFSQFNSSQELWIGHALYDVEPTIIHHFADHKKKFKYPHIATGFAMTSKLLNRIAQESSLEFNASNDFSIDASYELGGFILRSKNPIKLTHVPQLCVVSTSDCATYPRFFHPCDTTISLKNVYFAIKTCAKYHTERIPIIKKTWAKYVLNIGYFSDQADKNLPEAYTVTNTTKGHCAKTYDILKEAANILKSKNLDWLIISDDDTIFSVARLMRLLTCYYPKNQIAIGERYGYRVWDNSFGYEYLTGGAGIALSAPLVYQMIDSDVCKCPSSNTPDDMFLFGICLHRLNVQLTHSSLFHQARPADYATAYLASQEPVSFHKFWMIDPIKVYNQWFSEADSSLPVPRIHTEL</sequence>
<comment type="subcellular location">
    <subcellularLocation>
        <location evidence="12">Endomembrane system</location>
        <topology evidence="12">Single-pass membrane protein</topology>
    </subcellularLocation>
    <subcellularLocation>
        <location evidence="1">Membrane</location>
        <topology evidence="1">Single-pass type II membrane protein</topology>
    </subcellularLocation>
</comment>
<feature type="region of interest" description="Disordered" evidence="15">
    <location>
        <begin position="205"/>
        <end position="297"/>
    </location>
</feature>
<evidence type="ECO:0000256" key="11">
    <source>
        <dbReference type="ARBA" id="ARBA00023136"/>
    </source>
</evidence>
<dbReference type="PROSITE" id="PS50865">
    <property type="entry name" value="ZF_MYND_2"/>
    <property type="match status" value="1"/>
</dbReference>
<feature type="compositionally biased region" description="Basic and acidic residues" evidence="15">
    <location>
        <begin position="86"/>
        <end position="104"/>
    </location>
</feature>
<keyword evidence="14" id="KW-0175">Coiled coil</keyword>
<feature type="compositionally biased region" description="Low complexity" evidence="15">
    <location>
        <begin position="40"/>
        <end position="54"/>
    </location>
</feature>
<evidence type="ECO:0000256" key="12">
    <source>
        <dbReference type="ARBA" id="ARBA00037847"/>
    </source>
</evidence>
<feature type="coiled-coil region" evidence="14">
    <location>
        <begin position="145"/>
        <end position="172"/>
    </location>
</feature>
<dbReference type="Pfam" id="PF02434">
    <property type="entry name" value="Fringe"/>
    <property type="match status" value="2"/>
</dbReference>
<evidence type="ECO:0000256" key="13">
    <source>
        <dbReference type="PROSITE-ProRule" id="PRU00134"/>
    </source>
</evidence>
<dbReference type="Pfam" id="PF01753">
    <property type="entry name" value="zf-MYND"/>
    <property type="match status" value="1"/>
</dbReference>
<organism evidence="17 18">
    <name type="scientific">Vespula pensylvanica</name>
    <name type="common">Western yellow jacket</name>
    <name type="synonym">Wasp</name>
    <dbReference type="NCBI Taxonomy" id="30213"/>
    <lineage>
        <taxon>Eukaryota</taxon>
        <taxon>Metazoa</taxon>
        <taxon>Ecdysozoa</taxon>
        <taxon>Arthropoda</taxon>
        <taxon>Hexapoda</taxon>
        <taxon>Insecta</taxon>
        <taxon>Pterygota</taxon>
        <taxon>Neoptera</taxon>
        <taxon>Endopterygota</taxon>
        <taxon>Hymenoptera</taxon>
        <taxon>Apocrita</taxon>
        <taxon>Aculeata</taxon>
        <taxon>Vespoidea</taxon>
        <taxon>Vespidae</taxon>
        <taxon>Vespinae</taxon>
        <taxon>Vespula</taxon>
    </lineage>
</organism>
<dbReference type="Gene3D" id="3.90.550.50">
    <property type="match status" value="2"/>
</dbReference>
<dbReference type="GO" id="GO:0016020">
    <property type="term" value="C:membrane"/>
    <property type="evidence" value="ECO:0007669"/>
    <property type="project" value="UniProtKB-SubCell"/>
</dbReference>
<feature type="region of interest" description="Disordered" evidence="15">
    <location>
        <begin position="337"/>
        <end position="369"/>
    </location>
</feature>
<name>A0A834UC62_VESPE</name>
<feature type="compositionally biased region" description="Polar residues" evidence="15">
    <location>
        <begin position="111"/>
        <end position="120"/>
    </location>
</feature>
<proteinExistence type="inferred from homology"/>
<evidence type="ECO:0000313" key="18">
    <source>
        <dbReference type="Proteomes" id="UP000600918"/>
    </source>
</evidence>
<keyword evidence="6" id="KW-0479">Metal-binding</keyword>
<dbReference type="EMBL" id="JACSDY010000004">
    <property type="protein sequence ID" value="KAF7430021.1"/>
    <property type="molecule type" value="Genomic_DNA"/>
</dbReference>
<reference evidence="17" key="1">
    <citation type="journal article" date="2020" name="G3 (Bethesda)">
        <title>High-Quality Assemblies for Three Invasive Social Wasps from the &lt;i&gt;Vespula&lt;/i&gt; Genus.</title>
        <authorList>
            <person name="Harrop T.W.R."/>
            <person name="Guhlin J."/>
            <person name="McLaughlin G.M."/>
            <person name="Permina E."/>
            <person name="Stockwell P."/>
            <person name="Gilligan J."/>
            <person name="Le Lec M.F."/>
            <person name="Gruber M.A.M."/>
            <person name="Quinn O."/>
            <person name="Lovegrove M."/>
            <person name="Duncan E.J."/>
            <person name="Remnant E.J."/>
            <person name="Van Eeckhoven J."/>
            <person name="Graham B."/>
            <person name="Knapp R.A."/>
            <person name="Langford K.W."/>
            <person name="Kronenberg Z."/>
            <person name="Press M.O."/>
            <person name="Eacker S.M."/>
            <person name="Wilson-Rankin E.E."/>
            <person name="Purcell J."/>
            <person name="Lester P.J."/>
            <person name="Dearden P.K."/>
        </authorList>
    </citation>
    <scope>NUCLEOTIDE SEQUENCE</scope>
    <source>
        <strain evidence="17">Volc-1</strain>
    </source>
</reference>
<dbReference type="InterPro" id="IPR003378">
    <property type="entry name" value="Fringe-like_glycosylTrfase"/>
</dbReference>
<dbReference type="GO" id="GO:0016757">
    <property type="term" value="F:glycosyltransferase activity"/>
    <property type="evidence" value="ECO:0007669"/>
    <property type="project" value="UniProtKB-KW"/>
</dbReference>
<evidence type="ECO:0000256" key="3">
    <source>
        <dbReference type="ARBA" id="ARBA00022676"/>
    </source>
</evidence>
<feature type="compositionally biased region" description="Basic and acidic residues" evidence="15">
    <location>
        <begin position="12"/>
        <end position="26"/>
    </location>
</feature>
<evidence type="ECO:0000259" key="16">
    <source>
        <dbReference type="PROSITE" id="PS50865"/>
    </source>
</evidence>
<keyword evidence="5" id="KW-0812">Transmembrane</keyword>
<evidence type="ECO:0000256" key="6">
    <source>
        <dbReference type="ARBA" id="ARBA00022723"/>
    </source>
</evidence>
<dbReference type="InterPro" id="IPR002893">
    <property type="entry name" value="Znf_MYND"/>
</dbReference>
<keyword evidence="8" id="KW-0862">Zinc</keyword>
<dbReference type="GO" id="GO:0012505">
    <property type="term" value="C:endomembrane system"/>
    <property type="evidence" value="ECO:0007669"/>
    <property type="project" value="UniProtKB-SubCell"/>
</dbReference>
<dbReference type="Proteomes" id="UP000600918">
    <property type="component" value="Unassembled WGS sequence"/>
</dbReference>
<comment type="similarity">
    <text evidence="2">Belongs to the glycosyltransferase 31 family.</text>
</comment>
<feature type="compositionally biased region" description="Polar residues" evidence="15">
    <location>
        <begin position="348"/>
        <end position="369"/>
    </location>
</feature>
<accession>A0A834UC62</accession>
<feature type="compositionally biased region" description="Polar residues" evidence="15">
    <location>
        <begin position="265"/>
        <end position="276"/>
    </location>
</feature>
<feature type="region of interest" description="Disordered" evidence="15">
    <location>
        <begin position="1"/>
        <end position="122"/>
    </location>
</feature>
<comment type="caution">
    <text evidence="17">The sequence shown here is derived from an EMBL/GenBank/DDBJ whole genome shotgun (WGS) entry which is preliminary data.</text>
</comment>
<keyword evidence="18" id="KW-1185">Reference proteome</keyword>
<keyword evidence="7 13" id="KW-0863">Zinc-finger</keyword>
<evidence type="ECO:0000256" key="8">
    <source>
        <dbReference type="ARBA" id="ARBA00022833"/>
    </source>
</evidence>
<dbReference type="SUPFAM" id="SSF144232">
    <property type="entry name" value="HIT/MYND zinc finger-like"/>
    <property type="match status" value="1"/>
</dbReference>
<keyword evidence="3" id="KW-0328">Glycosyltransferase</keyword>
<dbReference type="FunFam" id="3.90.550.50:FF:000008">
    <property type="entry name" value="Beta-1,3-glucosyltransferase"/>
    <property type="match status" value="1"/>
</dbReference>
<feature type="compositionally biased region" description="Polar residues" evidence="15">
    <location>
        <begin position="27"/>
        <end position="39"/>
    </location>
</feature>
<feature type="compositionally biased region" description="Basic and acidic residues" evidence="15">
    <location>
        <begin position="55"/>
        <end position="67"/>
    </location>
</feature>
<feature type="compositionally biased region" description="Basic and acidic residues" evidence="15">
    <location>
        <begin position="231"/>
        <end position="242"/>
    </location>
</feature>
<dbReference type="Gene3D" id="6.10.140.2220">
    <property type="match status" value="1"/>
</dbReference>
<feature type="domain" description="MYND-type" evidence="16">
    <location>
        <begin position="548"/>
        <end position="589"/>
    </location>
</feature>
<keyword evidence="11" id="KW-0472">Membrane</keyword>